<protein>
    <recommendedName>
        <fullName evidence="3">Small ribosomal subunit protein uS10 domain-containing protein</fullName>
    </recommendedName>
</protein>
<dbReference type="InterPro" id="IPR027486">
    <property type="entry name" value="Ribosomal_uS10_dom"/>
</dbReference>
<dbReference type="OrthoDB" id="5984298at2759"/>
<sequence length="186" mass="21411">MNTGRFCKLYKKLLTLNPSKYSYLSSVRKQSGSLYEPDYLESMKPKVPLYEQLNVFLKGYDYPVLEQYQKFIHNMFKNMDLDVEDSWAVPAQDMSVTALKPKSEVLHAQYNLKIYERVIQLSDVLSTQLPTVIRTIEASLPAGVSAEIRPHQETDDEIRYIPDAELNTLKQELEDLGGPSTTRTKK</sequence>
<keyword evidence="1" id="KW-0689">Ribosomal protein</keyword>
<dbReference type="Pfam" id="PF00338">
    <property type="entry name" value="Ribosomal_S10"/>
    <property type="match status" value="1"/>
</dbReference>
<evidence type="ECO:0000256" key="2">
    <source>
        <dbReference type="ARBA" id="ARBA00023274"/>
    </source>
</evidence>
<dbReference type="AlphaFoldDB" id="A0A9N9TZW7"/>
<dbReference type="Proteomes" id="UP001153712">
    <property type="component" value="Chromosome 9"/>
</dbReference>
<dbReference type="Gene3D" id="3.30.70.600">
    <property type="entry name" value="Ribosomal protein S10 domain"/>
    <property type="match status" value="1"/>
</dbReference>
<reference evidence="4" key="1">
    <citation type="submission" date="2022-01" db="EMBL/GenBank/DDBJ databases">
        <authorList>
            <person name="King R."/>
        </authorList>
    </citation>
    <scope>NUCLEOTIDE SEQUENCE</scope>
</reference>
<gene>
    <name evidence="4" type="ORF">PHYEVI_LOCUS11562</name>
</gene>
<dbReference type="InterPro" id="IPR036838">
    <property type="entry name" value="Ribosomal_uS10_dom_sf"/>
</dbReference>
<proteinExistence type="predicted"/>
<dbReference type="PANTHER" id="PTHR13473">
    <property type="entry name" value="MITOCHONDRIAL RIBOSOMAL PROTEIN L48"/>
    <property type="match status" value="1"/>
</dbReference>
<dbReference type="GO" id="GO:0005761">
    <property type="term" value="C:mitochondrial ribosome"/>
    <property type="evidence" value="ECO:0007669"/>
    <property type="project" value="InterPro"/>
</dbReference>
<organism evidence="4 5">
    <name type="scientific">Phyllotreta striolata</name>
    <name type="common">Striped flea beetle</name>
    <name type="synonym">Crioceris striolata</name>
    <dbReference type="NCBI Taxonomy" id="444603"/>
    <lineage>
        <taxon>Eukaryota</taxon>
        <taxon>Metazoa</taxon>
        <taxon>Ecdysozoa</taxon>
        <taxon>Arthropoda</taxon>
        <taxon>Hexapoda</taxon>
        <taxon>Insecta</taxon>
        <taxon>Pterygota</taxon>
        <taxon>Neoptera</taxon>
        <taxon>Endopterygota</taxon>
        <taxon>Coleoptera</taxon>
        <taxon>Polyphaga</taxon>
        <taxon>Cucujiformia</taxon>
        <taxon>Chrysomeloidea</taxon>
        <taxon>Chrysomelidae</taxon>
        <taxon>Galerucinae</taxon>
        <taxon>Alticini</taxon>
        <taxon>Phyllotreta</taxon>
    </lineage>
</organism>
<evidence type="ECO:0000256" key="1">
    <source>
        <dbReference type="ARBA" id="ARBA00022980"/>
    </source>
</evidence>
<evidence type="ECO:0000313" key="5">
    <source>
        <dbReference type="Proteomes" id="UP001153712"/>
    </source>
</evidence>
<evidence type="ECO:0000259" key="3">
    <source>
        <dbReference type="SMART" id="SM01403"/>
    </source>
</evidence>
<dbReference type="InterPro" id="IPR027487">
    <property type="entry name" value="Ribosomal_mL48"/>
</dbReference>
<dbReference type="SUPFAM" id="SSF54999">
    <property type="entry name" value="Ribosomal protein S10"/>
    <property type="match status" value="1"/>
</dbReference>
<accession>A0A9N9TZW7</accession>
<dbReference type="SMART" id="SM01403">
    <property type="entry name" value="Ribosomal_S10"/>
    <property type="match status" value="1"/>
</dbReference>
<dbReference type="GO" id="GO:1990904">
    <property type="term" value="C:ribonucleoprotein complex"/>
    <property type="evidence" value="ECO:0007669"/>
    <property type="project" value="UniProtKB-KW"/>
</dbReference>
<dbReference type="PANTHER" id="PTHR13473:SF0">
    <property type="entry name" value="LARGE RIBOSOMAL SUBUNIT PROTEIN ML48"/>
    <property type="match status" value="1"/>
</dbReference>
<keyword evidence="5" id="KW-1185">Reference proteome</keyword>
<keyword evidence="2" id="KW-0687">Ribonucleoprotein</keyword>
<feature type="domain" description="Small ribosomal subunit protein uS10" evidence="3">
    <location>
        <begin position="54"/>
        <end position="149"/>
    </location>
</feature>
<name>A0A9N9TZW7_PHYSR</name>
<evidence type="ECO:0000313" key="4">
    <source>
        <dbReference type="EMBL" id="CAG9865326.1"/>
    </source>
</evidence>
<dbReference type="EMBL" id="OU900102">
    <property type="protein sequence ID" value="CAG9865326.1"/>
    <property type="molecule type" value="Genomic_DNA"/>
</dbReference>